<keyword evidence="3" id="KW-1185">Reference proteome</keyword>
<evidence type="ECO:0000313" key="2">
    <source>
        <dbReference type="EMBL" id="KAK2187499.1"/>
    </source>
</evidence>
<organism evidence="2 3">
    <name type="scientific">Ridgeia piscesae</name>
    <name type="common">Tubeworm</name>
    <dbReference type="NCBI Taxonomy" id="27915"/>
    <lineage>
        <taxon>Eukaryota</taxon>
        <taxon>Metazoa</taxon>
        <taxon>Spiralia</taxon>
        <taxon>Lophotrochozoa</taxon>
        <taxon>Annelida</taxon>
        <taxon>Polychaeta</taxon>
        <taxon>Sedentaria</taxon>
        <taxon>Canalipalpata</taxon>
        <taxon>Sabellida</taxon>
        <taxon>Siboglinidae</taxon>
        <taxon>Ridgeia</taxon>
    </lineage>
</organism>
<gene>
    <name evidence="2" type="ORF">NP493_163g01044</name>
</gene>
<feature type="region of interest" description="Disordered" evidence="1">
    <location>
        <begin position="121"/>
        <end position="168"/>
    </location>
</feature>
<evidence type="ECO:0000256" key="1">
    <source>
        <dbReference type="SAM" id="MobiDB-lite"/>
    </source>
</evidence>
<dbReference type="EMBL" id="JAODUO010000163">
    <property type="protein sequence ID" value="KAK2187499.1"/>
    <property type="molecule type" value="Genomic_DNA"/>
</dbReference>
<dbReference type="Proteomes" id="UP001209878">
    <property type="component" value="Unassembled WGS sequence"/>
</dbReference>
<name>A0AAD9P3H4_RIDPI</name>
<dbReference type="AlphaFoldDB" id="A0AAD9P3H4"/>
<protein>
    <submittedName>
        <fullName evidence="2">Uncharacterized protein</fullName>
    </submittedName>
</protein>
<feature type="compositionally biased region" description="Acidic residues" evidence="1">
    <location>
        <begin position="150"/>
        <end position="165"/>
    </location>
</feature>
<sequence length="275" mass="31324">MSRPVSAVKRRLAASRRNTPTNGPHETLRTNRVSKRLRSPAPSSVDTRSIATATPVYRADGPAAAGWDDVIADTSFQHDNGRVPSAVSRVRPLDSLPASEAFKFVLDDIYTRRRLQEQQRLLSAQRRREENAQKAAEARAPSPDELSVTVEDDDDGDDDTEEDSFEAFVHGQQRAATLRRWGLLRRKVDELSLEKRKTTATLNWSFLHHAVQTRTTMEEVRKQLYKKYLENPNSWTEGFINFPENVFVKARKPYTAAKSERSGSYRRKSKPVLNM</sequence>
<reference evidence="2" key="1">
    <citation type="journal article" date="2023" name="Mol. Biol. Evol.">
        <title>Third-Generation Sequencing Reveals the Adaptive Role of the Epigenome in Three Deep-Sea Polychaetes.</title>
        <authorList>
            <person name="Perez M."/>
            <person name="Aroh O."/>
            <person name="Sun Y."/>
            <person name="Lan Y."/>
            <person name="Juniper S.K."/>
            <person name="Young C.R."/>
            <person name="Angers B."/>
            <person name="Qian P.Y."/>
        </authorList>
    </citation>
    <scope>NUCLEOTIDE SEQUENCE</scope>
    <source>
        <strain evidence="2">R07B-5</strain>
    </source>
</reference>
<proteinExistence type="predicted"/>
<evidence type="ECO:0000313" key="3">
    <source>
        <dbReference type="Proteomes" id="UP001209878"/>
    </source>
</evidence>
<comment type="caution">
    <text evidence="2">The sequence shown here is derived from an EMBL/GenBank/DDBJ whole genome shotgun (WGS) entry which is preliminary data.</text>
</comment>
<accession>A0AAD9P3H4</accession>
<feature type="region of interest" description="Disordered" evidence="1">
    <location>
        <begin position="1"/>
        <end position="49"/>
    </location>
</feature>